<proteinExistence type="predicted"/>
<evidence type="ECO:0008006" key="3">
    <source>
        <dbReference type="Google" id="ProtNLM"/>
    </source>
</evidence>
<dbReference type="STRING" id="1797985.A2Y83_03305"/>
<protein>
    <recommendedName>
        <fullName evidence="3">Methyltransferase type 11</fullName>
    </recommendedName>
</protein>
<accession>A0A1F5S596</accession>
<evidence type="ECO:0000313" key="1">
    <source>
        <dbReference type="EMBL" id="OGF21722.1"/>
    </source>
</evidence>
<dbReference type="EMBL" id="MFFS01000055">
    <property type="protein sequence ID" value="OGF21722.1"/>
    <property type="molecule type" value="Genomic_DNA"/>
</dbReference>
<organism evidence="1 2">
    <name type="scientific">Candidatus Falkowbacteria bacterium RBG_13_39_14</name>
    <dbReference type="NCBI Taxonomy" id="1797985"/>
    <lineage>
        <taxon>Bacteria</taxon>
        <taxon>Candidatus Falkowiibacteriota</taxon>
    </lineage>
</organism>
<dbReference type="InterPro" id="IPR029063">
    <property type="entry name" value="SAM-dependent_MTases_sf"/>
</dbReference>
<evidence type="ECO:0000313" key="2">
    <source>
        <dbReference type="Proteomes" id="UP000178323"/>
    </source>
</evidence>
<sequence length="203" mass="24449">MKKYSFNKYTDIERWASYWHQIDEILKLNPENILEIGIGDGVVADYIKKNTDIEYTTLDNNPSLNPDIEGNIKSFSLTRKYDLVCAFEVLEHLPFEKFNECLSKLRRASKKYVIISLPRWGRYFSLEIRLPYFKKFRKNYKFNLFPIEHKFDGEHYWEIGKKGYPLKRIKKEIENSGFEIKNDYIVFESPYHHFFSLEKMVTN</sequence>
<gene>
    <name evidence="1" type="ORF">A2Y83_03305</name>
</gene>
<name>A0A1F5S596_9BACT</name>
<reference evidence="1 2" key="1">
    <citation type="journal article" date="2016" name="Nat. Commun.">
        <title>Thousands of microbial genomes shed light on interconnected biogeochemical processes in an aquifer system.</title>
        <authorList>
            <person name="Anantharaman K."/>
            <person name="Brown C.T."/>
            <person name="Hug L.A."/>
            <person name="Sharon I."/>
            <person name="Castelle C.J."/>
            <person name="Probst A.J."/>
            <person name="Thomas B.C."/>
            <person name="Singh A."/>
            <person name="Wilkins M.J."/>
            <person name="Karaoz U."/>
            <person name="Brodie E.L."/>
            <person name="Williams K.H."/>
            <person name="Hubbard S.S."/>
            <person name="Banfield J.F."/>
        </authorList>
    </citation>
    <scope>NUCLEOTIDE SEQUENCE [LARGE SCALE GENOMIC DNA]</scope>
</reference>
<dbReference type="Pfam" id="PF13489">
    <property type="entry name" value="Methyltransf_23"/>
    <property type="match status" value="1"/>
</dbReference>
<dbReference type="Proteomes" id="UP000178323">
    <property type="component" value="Unassembled WGS sequence"/>
</dbReference>
<comment type="caution">
    <text evidence="1">The sequence shown here is derived from an EMBL/GenBank/DDBJ whole genome shotgun (WGS) entry which is preliminary data.</text>
</comment>
<dbReference type="Gene3D" id="3.40.50.150">
    <property type="entry name" value="Vaccinia Virus protein VP39"/>
    <property type="match status" value="1"/>
</dbReference>
<dbReference type="AlphaFoldDB" id="A0A1F5S596"/>
<dbReference type="SUPFAM" id="SSF53335">
    <property type="entry name" value="S-adenosyl-L-methionine-dependent methyltransferases"/>
    <property type="match status" value="1"/>
</dbReference>